<sequence length="492" mass="53523">MSSPETVTEKQPQVTLAGNLKEITSSLSFWEYKRAQASLKSLSQRDSAIALVPFKGTSLAQEPLPMGLDNRSCPIQRNKHRSRASPTGTRQSLLSHSKAQASLKRLSHWDSAIALVPFKGTSIAQEPLPLGLGNRSCPIQRNKHRSRASPTGTRQSLFSHSKEQTSLKRLSQRDSAIALVPFKGTSLAQEPLPMGLGNRSCPIQRNKHRSRASPTGTRQSLLSHSKAQASLKSLSQRDSVIALVPFKGTSLTQEPLPMGLDNRSCPIQRNKHRSRASHKGTRQSLLSHSKAQASLKSLSQWDSAIALVPFKGTNIAQEPLPKGLGNHSCPIQRHKPRSRASPKGTRQSLFSHSKAQASLKSLSQWDSTIALVPFKGTNIAQEPLPLGLGNRSCPIQRHKPRSSASPTGTRQSLLSHSKDQASLKSLSHWDSAIALVPFKGTSIAQAPLPLGLGNRSCSIQRNKPRSSASHTGTWQWLKCFLGHHANQGSPLT</sequence>
<evidence type="ECO:0000313" key="3">
    <source>
        <dbReference type="Proteomes" id="UP001604336"/>
    </source>
</evidence>
<feature type="compositionally biased region" description="Polar residues" evidence="1">
    <location>
        <begin position="402"/>
        <end position="415"/>
    </location>
</feature>
<feature type="region of interest" description="Disordered" evidence="1">
    <location>
        <begin position="134"/>
        <end position="170"/>
    </location>
</feature>
<keyword evidence="3" id="KW-1185">Reference proteome</keyword>
<feature type="compositionally biased region" description="Polar residues" evidence="1">
    <location>
        <begin position="84"/>
        <end position="95"/>
    </location>
</feature>
<proteinExistence type="predicted"/>
<dbReference type="Proteomes" id="UP001604336">
    <property type="component" value="Unassembled WGS sequence"/>
</dbReference>
<dbReference type="EMBL" id="JBFOLK010000009">
    <property type="protein sequence ID" value="KAL2485322.1"/>
    <property type="molecule type" value="Genomic_DNA"/>
</dbReference>
<feature type="region of interest" description="Disordered" evidence="1">
    <location>
        <begin position="188"/>
        <end position="220"/>
    </location>
</feature>
<comment type="caution">
    <text evidence="2">The sequence shown here is derived from an EMBL/GenBank/DDBJ whole genome shotgun (WGS) entry which is preliminary data.</text>
</comment>
<name>A0ABD1RA84_9LAMI</name>
<protein>
    <submittedName>
        <fullName evidence="2">Uncharacterized protein</fullName>
    </submittedName>
</protein>
<organism evidence="2 3">
    <name type="scientific">Abeliophyllum distichum</name>
    <dbReference type="NCBI Taxonomy" id="126358"/>
    <lineage>
        <taxon>Eukaryota</taxon>
        <taxon>Viridiplantae</taxon>
        <taxon>Streptophyta</taxon>
        <taxon>Embryophyta</taxon>
        <taxon>Tracheophyta</taxon>
        <taxon>Spermatophyta</taxon>
        <taxon>Magnoliopsida</taxon>
        <taxon>eudicotyledons</taxon>
        <taxon>Gunneridae</taxon>
        <taxon>Pentapetalae</taxon>
        <taxon>asterids</taxon>
        <taxon>lamiids</taxon>
        <taxon>Lamiales</taxon>
        <taxon>Oleaceae</taxon>
        <taxon>Forsythieae</taxon>
        <taxon>Abeliophyllum</taxon>
    </lineage>
</organism>
<feature type="compositionally biased region" description="Basic residues" evidence="1">
    <location>
        <begin position="269"/>
        <end position="281"/>
    </location>
</feature>
<accession>A0ABD1RA84</accession>
<feature type="region of interest" description="Disordered" evidence="1">
    <location>
        <begin position="317"/>
        <end position="352"/>
    </location>
</feature>
<dbReference type="AlphaFoldDB" id="A0ABD1RA84"/>
<reference evidence="3" key="1">
    <citation type="submission" date="2024-07" db="EMBL/GenBank/DDBJ databases">
        <title>Two chromosome-level genome assemblies of Korean endemic species Abeliophyllum distichum and Forsythia ovata (Oleaceae).</title>
        <authorList>
            <person name="Jang H."/>
        </authorList>
    </citation>
    <scope>NUCLEOTIDE SEQUENCE [LARGE SCALE GENOMIC DNA]</scope>
</reference>
<evidence type="ECO:0000256" key="1">
    <source>
        <dbReference type="SAM" id="MobiDB-lite"/>
    </source>
</evidence>
<feature type="region of interest" description="Disordered" evidence="1">
    <location>
        <begin position="254"/>
        <end position="288"/>
    </location>
</feature>
<feature type="compositionally biased region" description="Polar residues" evidence="1">
    <location>
        <begin position="148"/>
        <end position="159"/>
    </location>
</feature>
<feature type="region of interest" description="Disordered" evidence="1">
    <location>
        <begin position="62"/>
        <end position="95"/>
    </location>
</feature>
<evidence type="ECO:0000313" key="2">
    <source>
        <dbReference type="EMBL" id="KAL2485322.1"/>
    </source>
</evidence>
<gene>
    <name evidence="2" type="ORF">Adt_30078</name>
</gene>
<feature type="region of interest" description="Disordered" evidence="1">
    <location>
        <begin position="383"/>
        <end position="417"/>
    </location>
</feature>